<accession>A0A2A6BI63</accession>
<protein>
    <submittedName>
        <fullName evidence="2">Uncharacterized protein</fullName>
    </submittedName>
</protein>
<feature type="compositionally biased region" description="Acidic residues" evidence="1">
    <location>
        <begin position="39"/>
        <end position="50"/>
    </location>
</feature>
<reference evidence="2" key="2">
    <citation type="submission" date="2022-06" db="UniProtKB">
        <authorList>
            <consortium name="EnsemblMetazoa"/>
        </authorList>
    </citation>
    <scope>IDENTIFICATION</scope>
    <source>
        <strain evidence="2">PS312</strain>
    </source>
</reference>
<gene>
    <name evidence="2" type="primary">WBGene00203661</name>
</gene>
<dbReference type="EnsemblMetazoa" id="PPA30795.1">
    <property type="protein sequence ID" value="PPA30795.1"/>
    <property type="gene ID" value="WBGene00203661"/>
</dbReference>
<dbReference type="AlphaFoldDB" id="A0A2A6BI63"/>
<feature type="region of interest" description="Disordered" evidence="1">
    <location>
        <begin position="1"/>
        <end position="52"/>
    </location>
</feature>
<evidence type="ECO:0000256" key="1">
    <source>
        <dbReference type="SAM" id="MobiDB-lite"/>
    </source>
</evidence>
<evidence type="ECO:0000313" key="2">
    <source>
        <dbReference type="EnsemblMetazoa" id="PPA30795.1"/>
    </source>
</evidence>
<name>A0A2A6BI63_PRIPA</name>
<accession>A0A8R1YNU9</accession>
<reference evidence="3" key="1">
    <citation type="journal article" date="2008" name="Nat. Genet.">
        <title>The Pristionchus pacificus genome provides a unique perspective on nematode lifestyle and parasitism.</title>
        <authorList>
            <person name="Dieterich C."/>
            <person name="Clifton S.W."/>
            <person name="Schuster L.N."/>
            <person name="Chinwalla A."/>
            <person name="Delehaunty K."/>
            <person name="Dinkelacker I."/>
            <person name="Fulton L."/>
            <person name="Fulton R."/>
            <person name="Godfrey J."/>
            <person name="Minx P."/>
            <person name="Mitreva M."/>
            <person name="Roeseler W."/>
            <person name="Tian H."/>
            <person name="Witte H."/>
            <person name="Yang S.P."/>
            <person name="Wilson R.K."/>
            <person name="Sommer R.J."/>
        </authorList>
    </citation>
    <scope>NUCLEOTIDE SEQUENCE [LARGE SCALE GENOMIC DNA]</scope>
    <source>
        <strain evidence="3">PS312</strain>
    </source>
</reference>
<keyword evidence="3" id="KW-1185">Reference proteome</keyword>
<evidence type="ECO:0000313" key="3">
    <source>
        <dbReference type="Proteomes" id="UP000005239"/>
    </source>
</evidence>
<organism evidence="2 3">
    <name type="scientific">Pristionchus pacificus</name>
    <name type="common">Parasitic nematode worm</name>
    <dbReference type="NCBI Taxonomy" id="54126"/>
    <lineage>
        <taxon>Eukaryota</taxon>
        <taxon>Metazoa</taxon>
        <taxon>Ecdysozoa</taxon>
        <taxon>Nematoda</taxon>
        <taxon>Chromadorea</taxon>
        <taxon>Rhabditida</taxon>
        <taxon>Rhabditina</taxon>
        <taxon>Diplogasteromorpha</taxon>
        <taxon>Diplogasteroidea</taxon>
        <taxon>Neodiplogasteridae</taxon>
        <taxon>Pristionchus</taxon>
    </lineage>
</organism>
<dbReference type="Proteomes" id="UP000005239">
    <property type="component" value="Unassembled WGS sequence"/>
</dbReference>
<sequence>SQLSDSPDYNGPCPLPCARWPVGAVGPEATDGREGGDKSEDESEESEELTGSEQYLKKKYVKSRRHPIEIRSSRNYYHTKSIIVKTGSEQYLKKKYVESRGHPIEIRFSRYPVPALPVVLVQRQKADASQLLADGVEDLQYVDHHLAQFREAFNNLTLRKIKDQLPYLRLSDNSWIGSGHADLRQIGVLPNQIVQPRHISRTVPGRITEWFEHDVLYRVQRRHIVLLRQIPSVDGQSAEIKDQRLRIRKMAISVKNLSPLFGCYNLVSISHVVMKQPRLVVYTGNAGYGEAYVICPDLLPRHPGPEILLIRCIIIPPLFLNNCLNQKLVMSQRTETIVRFMPIVQRSNLLAGIGRFSLNLRKRLIFACFGTIPRMLGNSWKTHSSIHHHRATVVVYLHGDGSLVLVGDELRAVHEEGHADALDELSARRAVPLQFANL</sequence>
<proteinExistence type="predicted"/>